<feature type="compositionally biased region" description="Low complexity" evidence="1">
    <location>
        <begin position="238"/>
        <end position="254"/>
    </location>
</feature>
<evidence type="ECO:0008006" key="5">
    <source>
        <dbReference type="Google" id="ProtNLM"/>
    </source>
</evidence>
<keyword evidence="2" id="KW-0472">Membrane</keyword>
<sequence length="389" mass="42907">MSFKRIIFWAHLIAGVIAGLLIFTMSVTGVLLTYERQIIDMADRNYYVEPAAGATPLTLDQLSESVKQLTDNKPGVSLVFSDTPNTPVVAKISRRQQLLIDPYTGESLGPGASGVRQFFSVITDFHRWLAFTGESRNTGKSLTGAANLLFLFIIISGIYIWLPKLWRWNIVKSKLLFRRKLPNAKARDYNWHNVMGIWMVIPLFFIVTTAVVFSYSWANKLVFQVYGEEAPTRRGPPGNNNQAGKGGKNAAAQQTDTTVSMQNVLDSAKAYSVDWEKVSITLPAAGAQTIEATVDTGTGGEPTKQTQLTLNANDGTISRVSTFSDRTPGVQTRIYIRYLHTGESLGIIGQTIAGLASLAACFMVYTGLALAYRRLIQPLFVRRRKVKAA</sequence>
<dbReference type="PANTHER" id="PTHR34219">
    <property type="entry name" value="IRON-REGULATED INNER MEMBRANE PROTEIN-RELATED"/>
    <property type="match status" value="1"/>
</dbReference>
<accession>A0A317CIG6</accession>
<evidence type="ECO:0000313" key="3">
    <source>
        <dbReference type="EMBL" id="PWQ97971.1"/>
    </source>
</evidence>
<feature type="transmembrane region" description="Helical" evidence="2">
    <location>
        <begin position="347"/>
        <end position="372"/>
    </location>
</feature>
<feature type="region of interest" description="Disordered" evidence="1">
    <location>
        <begin position="230"/>
        <end position="255"/>
    </location>
</feature>
<comment type="caution">
    <text evidence="3">The sequence shown here is derived from an EMBL/GenBank/DDBJ whole genome shotgun (WGS) entry which is preliminary data.</text>
</comment>
<organism evidence="3 4">
    <name type="scientific">Leucothrix pacifica</name>
    <dbReference type="NCBI Taxonomy" id="1247513"/>
    <lineage>
        <taxon>Bacteria</taxon>
        <taxon>Pseudomonadati</taxon>
        <taxon>Pseudomonadota</taxon>
        <taxon>Gammaproteobacteria</taxon>
        <taxon>Thiotrichales</taxon>
        <taxon>Thiotrichaceae</taxon>
        <taxon>Leucothrix</taxon>
    </lineage>
</organism>
<dbReference type="OrthoDB" id="9791166at2"/>
<protein>
    <recommendedName>
        <fullName evidence="5">PepSY domain-containing protein</fullName>
    </recommendedName>
</protein>
<dbReference type="Proteomes" id="UP000245539">
    <property type="component" value="Unassembled WGS sequence"/>
</dbReference>
<gene>
    <name evidence="3" type="ORF">DKW60_09100</name>
</gene>
<keyword evidence="2" id="KW-0812">Transmembrane</keyword>
<reference evidence="3 4" key="1">
    <citation type="submission" date="2018-05" db="EMBL/GenBank/DDBJ databases">
        <title>Leucothrix arctica sp. nov., isolated from Arctic seawater.</title>
        <authorList>
            <person name="Choi A."/>
            <person name="Baek K."/>
        </authorList>
    </citation>
    <scope>NUCLEOTIDE SEQUENCE [LARGE SCALE GENOMIC DNA]</scope>
    <source>
        <strain evidence="3 4">JCM 18388</strain>
    </source>
</reference>
<keyword evidence="4" id="KW-1185">Reference proteome</keyword>
<feature type="transmembrane region" description="Helical" evidence="2">
    <location>
        <begin position="6"/>
        <end position="34"/>
    </location>
</feature>
<dbReference type="InterPro" id="IPR005625">
    <property type="entry name" value="PepSY-ass_TM"/>
</dbReference>
<dbReference type="RefSeq" id="WP_109837345.1">
    <property type="nucleotide sequence ID" value="NZ_QGKM01000020.1"/>
</dbReference>
<proteinExistence type="predicted"/>
<dbReference type="EMBL" id="QGKM01000020">
    <property type="protein sequence ID" value="PWQ97971.1"/>
    <property type="molecule type" value="Genomic_DNA"/>
</dbReference>
<evidence type="ECO:0000313" key="4">
    <source>
        <dbReference type="Proteomes" id="UP000245539"/>
    </source>
</evidence>
<dbReference type="Pfam" id="PF03929">
    <property type="entry name" value="PepSY_TM"/>
    <property type="match status" value="1"/>
</dbReference>
<evidence type="ECO:0000256" key="1">
    <source>
        <dbReference type="SAM" id="MobiDB-lite"/>
    </source>
</evidence>
<name>A0A317CIG6_9GAMM</name>
<dbReference type="AlphaFoldDB" id="A0A317CIG6"/>
<feature type="transmembrane region" description="Helical" evidence="2">
    <location>
        <begin position="197"/>
        <end position="218"/>
    </location>
</feature>
<feature type="transmembrane region" description="Helical" evidence="2">
    <location>
        <begin position="145"/>
        <end position="162"/>
    </location>
</feature>
<keyword evidence="2" id="KW-1133">Transmembrane helix</keyword>
<evidence type="ECO:0000256" key="2">
    <source>
        <dbReference type="SAM" id="Phobius"/>
    </source>
</evidence>